<feature type="compositionally biased region" description="Basic and acidic residues" evidence="1">
    <location>
        <begin position="79"/>
        <end position="91"/>
    </location>
</feature>
<sequence>MRRVVAGSAHAGKGAGVVARATKSGQVGTPTTQGVVTGSARATEGARAGARAPTSGRAGAPICKDKMSDKVTSAPKAEASSRDADSAAEDKAPQVFDVSYLEFLDSLKAGELAEVVLLRPEGSSLEINSSSVMDPEVLEDERTSKRDLSYRNPYTRA</sequence>
<gene>
    <name evidence="2" type="ORF">PR001_g23003</name>
</gene>
<feature type="region of interest" description="Disordered" evidence="1">
    <location>
        <begin position="22"/>
        <end position="91"/>
    </location>
</feature>
<accession>A0A6A3ITH0</accession>
<feature type="compositionally biased region" description="Low complexity" evidence="1">
    <location>
        <begin position="25"/>
        <end position="54"/>
    </location>
</feature>
<evidence type="ECO:0000313" key="3">
    <source>
        <dbReference type="Proteomes" id="UP000429607"/>
    </source>
</evidence>
<evidence type="ECO:0000313" key="2">
    <source>
        <dbReference type="EMBL" id="KAE8985062.1"/>
    </source>
</evidence>
<feature type="compositionally biased region" description="Basic and acidic residues" evidence="1">
    <location>
        <begin position="140"/>
        <end position="149"/>
    </location>
</feature>
<dbReference type="EMBL" id="QXFV01002646">
    <property type="protein sequence ID" value="KAE8985062.1"/>
    <property type="molecule type" value="Genomic_DNA"/>
</dbReference>
<dbReference type="AlphaFoldDB" id="A0A6A3ITH0"/>
<proteinExistence type="predicted"/>
<comment type="caution">
    <text evidence="2">The sequence shown here is derived from an EMBL/GenBank/DDBJ whole genome shotgun (WGS) entry which is preliminary data.</text>
</comment>
<organism evidence="2 3">
    <name type="scientific">Phytophthora rubi</name>
    <dbReference type="NCBI Taxonomy" id="129364"/>
    <lineage>
        <taxon>Eukaryota</taxon>
        <taxon>Sar</taxon>
        <taxon>Stramenopiles</taxon>
        <taxon>Oomycota</taxon>
        <taxon>Peronosporomycetes</taxon>
        <taxon>Peronosporales</taxon>
        <taxon>Peronosporaceae</taxon>
        <taxon>Phytophthora</taxon>
    </lineage>
</organism>
<name>A0A6A3ITH0_9STRA</name>
<feature type="region of interest" description="Disordered" evidence="1">
    <location>
        <begin position="123"/>
        <end position="157"/>
    </location>
</feature>
<dbReference type="Proteomes" id="UP000429607">
    <property type="component" value="Unassembled WGS sequence"/>
</dbReference>
<evidence type="ECO:0000256" key="1">
    <source>
        <dbReference type="SAM" id="MobiDB-lite"/>
    </source>
</evidence>
<protein>
    <submittedName>
        <fullName evidence="2">Uncharacterized protein</fullName>
    </submittedName>
</protein>
<reference evidence="2 3" key="1">
    <citation type="submission" date="2018-09" db="EMBL/GenBank/DDBJ databases">
        <title>Genomic investigation of the strawberry pathogen Phytophthora fragariae indicates pathogenicity is determined by transcriptional variation in three key races.</title>
        <authorList>
            <person name="Adams T.M."/>
            <person name="Armitage A.D."/>
            <person name="Sobczyk M.K."/>
            <person name="Bates H.J."/>
            <person name="Dunwell J.M."/>
            <person name="Nellist C.F."/>
            <person name="Harrison R.J."/>
        </authorList>
    </citation>
    <scope>NUCLEOTIDE SEQUENCE [LARGE SCALE GENOMIC DNA]</scope>
    <source>
        <strain evidence="2 3">SCRP249</strain>
    </source>
</reference>